<evidence type="ECO:0000313" key="2">
    <source>
        <dbReference type="Proteomes" id="UP000584867"/>
    </source>
</evidence>
<dbReference type="EMBL" id="JACHIO010000001">
    <property type="protein sequence ID" value="MBB5061732.1"/>
    <property type="molecule type" value="Genomic_DNA"/>
</dbReference>
<accession>A0A7W7ZKT7</accession>
<organism evidence="1 2">
    <name type="scientific">Granulicella mallensis</name>
    <dbReference type="NCBI Taxonomy" id="940614"/>
    <lineage>
        <taxon>Bacteria</taxon>
        <taxon>Pseudomonadati</taxon>
        <taxon>Acidobacteriota</taxon>
        <taxon>Terriglobia</taxon>
        <taxon>Terriglobales</taxon>
        <taxon>Acidobacteriaceae</taxon>
        <taxon>Granulicella</taxon>
    </lineage>
</organism>
<proteinExistence type="predicted"/>
<dbReference type="AlphaFoldDB" id="A0A7W7ZKT7"/>
<protein>
    <submittedName>
        <fullName evidence="1">Uncharacterized protein</fullName>
    </submittedName>
</protein>
<comment type="caution">
    <text evidence="1">The sequence shown here is derived from an EMBL/GenBank/DDBJ whole genome shotgun (WGS) entry which is preliminary data.</text>
</comment>
<dbReference type="RefSeq" id="WP_184252285.1">
    <property type="nucleotide sequence ID" value="NZ_JACHIO010000001.1"/>
</dbReference>
<evidence type="ECO:0000313" key="1">
    <source>
        <dbReference type="EMBL" id="MBB5061732.1"/>
    </source>
</evidence>
<dbReference type="Proteomes" id="UP000584867">
    <property type="component" value="Unassembled WGS sequence"/>
</dbReference>
<sequence>MDPDVDIQKFAEKLVKAGREGVAWERKKLEWILEEKEKQQSEEKTQPAKG</sequence>
<reference evidence="1 2" key="1">
    <citation type="submission" date="2020-08" db="EMBL/GenBank/DDBJ databases">
        <title>Genomic Encyclopedia of Type Strains, Phase IV (KMG-V): Genome sequencing to study the core and pangenomes of soil and plant-associated prokaryotes.</title>
        <authorList>
            <person name="Whitman W."/>
        </authorList>
    </citation>
    <scope>NUCLEOTIDE SEQUENCE [LARGE SCALE GENOMIC DNA]</scope>
    <source>
        <strain evidence="1 2">X5P3</strain>
    </source>
</reference>
<name>A0A7W7ZKT7_9BACT</name>
<gene>
    <name evidence="1" type="ORF">HDF15_000057</name>
</gene>